<dbReference type="EMBL" id="FUWJ01000003">
    <property type="protein sequence ID" value="SKA01016.1"/>
    <property type="molecule type" value="Genomic_DNA"/>
</dbReference>
<dbReference type="Proteomes" id="UP000190092">
    <property type="component" value="Unassembled WGS sequence"/>
</dbReference>
<gene>
    <name evidence="2" type="ORF">SAMN02745126_03117</name>
</gene>
<dbReference type="STRING" id="225324.SAMN02745126_03117"/>
<sequence length="84" mass="9283">MPDTFYYLLSWFLGIGSFVMLMVLIGHLLVSLVLIIPTWRICERAGFAGAWSLLHLVPVIGSFVVMAILAFGDWPNGEATAEAR</sequence>
<evidence type="ECO:0000313" key="2">
    <source>
        <dbReference type="EMBL" id="SKA01016.1"/>
    </source>
</evidence>
<evidence type="ECO:0000256" key="1">
    <source>
        <dbReference type="SAM" id="Phobius"/>
    </source>
</evidence>
<protein>
    <submittedName>
        <fullName evidence="2">Uncharacterized protein</fullName>
    </submittedName>
</protein>
<dbReference type="AlphaFoldDB" id="A0A1T4QBM4"/>
<accession>A0A1T4QBM4</accession>
<organism evidence="2 3">
    <name type="scientific">Enhydrobacter aerosaccus</name>
    <dbReference type="NCBI Taxonomy" id="225324"/>
    <lineage>
        <taxon>Bacteria</taxon>
        <taxon>Pseudomonadati</taxon>
        <taxon>Pseudomonadota</taxon>
        <taxon>Alphaproteobacteria</taxon>
        <taxon>Hyphomicrobiales</taxon>
        <taxon>Enhydrobacter</taxon>
    </lineage>
</organism>
<proteinExistence type="predicted"/>
<keyword evidence="1" id="KW-0812">Transmembrane</keyword>
<dbReference type="RefSeq" id="WP_085934826.1">
    <property type="nucleotide sequence ID" value="NZ_FUWJ01000003.1"/>
</dbReference>
<feature type="transmembrane region" description="Helical" evidence="1">
    <location>
        <begin position="48"/>
        <end position="71"/>
    </location>
</feature>
<keyword evidence="1" id="KW-0472">Membrane</keyword>
<reference evidence="3" key="1">
    <citation type="submission" date="2017-02" db="EMBL/GenBank/DDBJ databases">
        <authorList>
            <person name="Varghese N."/>
            <person name="Submissions S."/>
        </authorList>
    </citation>
    <scope>NUCLEOTIDE SEQUENCE [LARGE SCALE GENOMIC DNA]</scope>
    <source>
        <strain evidence="3">ATCC 27094</strain>
    </source>
</reference>
<feature type="transmembrane region" description="Helical" evidence="1">
    <location>
        <begin position="6"/>
        <end position="36"/>
    </location>
</feature>
<evidence type="ECO:0000313" key="3">
    <source>
        <dbReference type="Proteomes" id="UP000190092"/>
    </source>
</evidence>
<dbReference type="OrthoDB" id="123194at2"/>
<keyword evidence="1" id="KW-1133">Transmembrane helix</keyword>
<name>A0A1T4QBM4_9HYPH</name>
<keyword evidence="3" id="KW-1185">Reference proteome</keyword>